<organism evidence="2 3">
    <name type="scientific">Besnoitia besnoiti</name>
    <name type="common">Apicomplexan protozoan</name>
    <dbReference type="NCBI Taxonomy" id="94643"/>
    <lineage>
        <taxon>Eukaryota</taxon>
        <taxon>Sar</taxon>
        <taxon>Alveolata</taxon>
        <taxon>Apicomplexa</taxon>
        <taxon>Conoidasida</taxon>
        <taxon>Coccidia</taxon>
        <taxon>Eucoccidiorida</taxon>
        <taxon>Eimeriorina</taxon>
        <taxon>Sarcocystidae</taxon>
        <taxon>Besnoitia</taxon>
    </lineage>
</organism>
<feature type="region of interest" description="Disordered" evidence="1">
    <location>
        <begin position="309"/>
        <end position="370"/>
    </location>
</feature>
<name>A0A2A9MDL3_BESBE</name>
<feature type="region of interest" description="Disordered" evidence="1">
    <location>
        <begin position="1157"/>
        <end position="1217"/>
    </location>
</feature>
<dbReference type="Proteomes" id="UP000224006">
    <property type="component" value="Chromosome VII"/>
</dbReference>
<feature type="compositionally biased region" description="Low complexity" evidence="1">
    <location>
        <begin position="1183"/>
        <end position="1200"/>
    </location>
</feature>
<keyword evidence="3" id="KW-1185">Reference proteome</keyword>
<protein>
    <submittedName>
        <fullName evidence="2">Uncharacterized protein</fullName>
    </submittedName>
</protein>
<evidence type="ECO:0000256" key="1">
    <source>
        <dbReference type="SAM" id="MobiDB-lite"/>
    </source>
</evidence>
<dbReference type="RefSeq" id="XP_029217782.1">
    <property type="nucleotide sequence ID" value="XM_029366351.1"/>
</dbReference>
<gene>
    <name evidence="2" type="ORF">BESB_079890</name>
</gene>
<accession>A0A2A9MDL3</accession>
<feature type="compositionally biased region" description="Low complexity" evidence="1">
    <location>
        <begin position="1157"/>
        <end position="1169"/>
    </location>
</feature>
<evidence type="ECO:0000313" key="3">
    <source>
        <dbReference type="Proteomes" id="UP000224006"/>
    </source>
</evidence>
<dbReference type="EMBL" id="NWUJ01000008">
    <property type="protein sequence ID" value="PFH33773.1"/>
    <property type="molecule type" value="Genomic_DNA"/>
</dbReference>
<feature type="compositionally biased region" description="Basic and acidic residues" evidence="1">
    <location>
        <begin position="1306"/>
        <end position="1317"/>
    </location>
</feature>
<dbReference type="GeneID" id="40312916"/>
<feature type="region of interest" description="Disordered" evidence="1">
    <location>
        <begin position="1354"/>
        <end position="1378"/>
    </location>
</feature>
<dbReference type="VEuPathDB" id="ToxoDB:BESB_079890"/>
<feature type="region of interest" description="Disordered" evidence="1">
    <location>
        <begin position="227"/>
        <end position="287"/>
    </location>
</feature>
<feature type="compositionally biased region" description="Basic and acidic residues" evidence="1">
    <location>
        <begin position="1262"/>
        <end position="1277"/>
    </location>
</feature>
<feature type="compositionally biased region" description="Low complexity" evidence="1">
    <location>
        <begin position="1294"/>
        <end position="1305"/>
    </location>
</feature>
<dbReference type="KEGG" id="bbes:BESB_079890"/>
<sequence>MRLPSFTAGAGRFRGRHLSRFSCVAREGGTAIALAHSLLARTPRFSASAVPLSASEIPRGEFCQLWSQDSRHRLVAAPLSVSRVSLPTLARPLACSTGTARAASLSAHRGCLLPGLVAAPSRSLRRSDRRLLTFEARRAQGPEELLRAARGRGEPPMEDAAEARSACTSARQAARRARPPFAGDAEASGVAACAGSRCARLRRLARVSEEAPVEAWLKGPARGRVSQVKGRSASARGSLEEVRDAQGVCDAPPPRGTPPAGCARARPGGGGPRMRAGGETAREGVPSDLCRLPADALLELLEMHSRALKDAPARPQLGTELRSRQRATHGGLSSRESEESASMPATLSSGPSPSTRRSPSPTPCAESSAQLPVPASVSEACVSPQLLFQAMRELAARSASLSLLQLLRLSWILASLQLDHVPDAAARSPTTSRLSAARTAAASSRYSTAPVSLLWEARRELLHGLFRRLQSVALPPFSSSSHESSFSGSASSAASSESRTSCASSPYQPSAVASPPSAAALDPCFKPGDASWAHPSACTSSLPSALIARSVQALAQLLDPRMKERFPLVVSLVLPRLLVLFAHQTEREFQLLLRRLPHRPGVDRRVSPTTQDLPSALSSFPASACDVSSPAAPQAANQEVVYSPLPSSSSSCCRADATTVFRLPKSPSEASFSLSRPGCAASAAFPGPEPASQCTPDGSVVILPSPLSLFARVFGGVARLNLRPSLACLARFPRIAFAALRSPLEISSSHTSAPSSCGADPDFLSSTSFSPDSSLSSGGSLCALGASVLDSASPPSSAASLLASPSPSAWGSRAETPQPSLRDLSLLLLSLSRLDLTTQASLLLRLALPLLASRVETALSIFRVEALIPLSLPSAGPPSSADEALPRDSFHLDLANLLMASALHAHLACEASGAIASTRGRSAGRRRAGRSRAGLGRHPAFADVLTLAPSRSASSSFTFAADSLASPSASLSSSAAAPCLCSAVELPRPSRAFTHSQAPLFRPAAAPARSAWTQLAVMCLDACALLAVTAEVRELAAAQARNLSSSAALSASLSSSADCGPSACPPVHNRRGGEARNLSARTTSCIGRLGGWDSPGSPHSGTRQRPSPSPPSSALVAPSLEGDSRTEESHPSSSDSSLERQVSICCLAFAAAPAVSPSRASGRRANASAAGGGLRRPPRDSSRFSSLVASQTSTKRSAASARRRPRRKVPAAPFSNPLLRSCSQATLAWLVGLQRRQGARPEAADRSAEVEAVSAQSRRGNGRRDKAEEGVEERGDKGGTGFEALRPSQRRSDASAAGGAGASLEAGHRPRTRETKAKQKLAGGRRSRLEDEVIHVLRSILPFSRRQFAPSSALRPPAILGPSSPVSPGAQRGRKDTGGARCVRYESGAFLAPDISCNATVYPYTVDILLRNGRCKEKELGTGAERWGKHRAQANSVAGA</sequence>
<reference evidence="2 3" key="1">
    <citation type="submission" date="2017-09" db="EMBL/GenBank/DDBJ databases">
        <title>Genome sequencing of Besnoitia besnoiti strain Bb-Ger1.</title>
        <authorList>
            <person name="Schares G."/>
            <person name="Venepally P."/>
            <person name="Lorenzi H.A."/>
        </authorList>
    </citation>
    <scope>NUCLEOTIDE SEQUENCE [LARGE SCALE GENOMIC DNA]</scope>
    <source>
        <strain evidence="2 3">Bb-Ger1</strain>
    </source>
</reference>
<feature type="region of interest" description="Disordered" evidence="1">
    <location>
        <begin position="1057"/>
        <end position="1137"/>
    </location>
</feature>
<evidence type="ECO:0000313" key="2">
    <source>
        <dbReference type="EMBL" id="PFH33773.1"/>
    </source>
</evidence>
<comment type="caution">
    <text evidence="2">The sequence shown here is derived from an EMBL/GenBank/DDBJ whole genome shotgun (WGS) entry which is preliminary data.</text>
</comment>
<feature type="region of interest" description="Disordered" evidence="1">
    <location>
        <begin position="1240"/>
        <end position="1325"/>
    </location>
</feature>
<proteinExistence type="predicted"/>
<feature type="compositionally biased region" description="Low complexity" evidence="1">
    <location>
        <begin position="348"/>
        <end position="359"/>
    </location>
</feature>